<keyword evidence="2" id="KW-1185">Reference proteome</keyword>
<accession>A0ACB7TKE6</accession>
<organism evidence="1 2">
    <name type="scientific">Hyalomma asiaticum</name>
    <name type="common">Tick</name>
    <dbReference type="NCBI Taxonomy" id="266040"/>
    <lineage>
        <taxon>Eukaryota</taxon>
        <taxon>Metazoa</taxon>
        <taxon>Ecdysozoa</taxon>
        <taxon>Arthropoda</taxon>
        <taxon>Chelicerata</taxon>
        <taxon>Arachnida</taxon>
        <taxon>Acari</taxon>
        <taxon>Parasitiformes</taxon>
        <taxon>Ixodida</taxon>
        <taxon>Ixodoidea</taxon>
        <taxon>Ixodidae</taxon>
        <taxon>Hyalomminae</taxon>
        <taxon>Hyalomma</taxon>
    </lineage>
</organism>
<sequence length="258" mass="29273">MGKVSEKPAESDHASNNPVRNPDALLQLKLAFEAEIRFKDTVKAVEAKLSKMQEILDWANLMGLEEFLQPKKADAEAFTTVWEEEQKTLMQGLQGQELHLAGDGRADSPGYSALFGTYSLLETSTNKIIHVEVVQSTEVKSSGHMEPEGLRRSLKKLEEQHLSIKSLTTDRHTQVKSVLKEFPTIVHLFDLWHVIKEYVKRLTEALFVRILKYPTFKMAKRAHIKTSRPSLSSTLAPRPDLEVAVAQHQPRFNPRHIS</sequence>
<comment type="caution">
    <text evidence="1">The sequence shown here is derived from an EMBL/GenBank/DDBJ whole genome shotgun (WGS) entry which is preliminary data.</text>
</comment>
<proteinExistence type="predicted"/>
<name>A0ACB7TKE6_HYAAI</name>
<dbReference type="Proteomes" id="UP000821845">
    <property type="component" value="Chromosome 1"/>
</dbReference>
<protein>
    <submittedName>
        <fullName evidence="1">Uncharacterized protein</fullName>
    </submittedName>
</protein>
<dbReference type="EMBL" id="CM023481">
    <property type="protein sequence ID" value="KAH6945324.1"/>
    <property type="molecule type" value="Genomic_DNA"/>
</dbReference>
<gene>
    <name evidence="1" type="ORF">HPB50_007878</name>
</gene>
<evidence type="ECO:0000313" key="2">
    <source>
        <dbReference type="Proteomes" id="UP000821845"/>
    </source>
</evidence>
<evidence type="ECO:0000313" key="1">
    <source>
        <dbReference type="EMBL" id="KAH6945324.1"/>
    </source>
</evidence>
<reference evidence="1" key="1">
    <citation type="submission" date="2020-05" db="EMBL/GenBank/DDBJ databases">
        <title>Large-scale comparative analyses of tick genomes elucidate their genetic diversity and vector capacities.</title>
        <authorList>
            <person name="Jia N."/>
            <person name="Wang J."/>
            <person name="Shi W."/>
            <person name="Du L."/>
            <person name="Sun Y."/>
            <person name="Zhan W."/>
            <person name="Jiang J."/>
            <person name="Wang Q."/>
            <person name="Zhang B."/>
            <person name="Ji P."/>
            <person name="Sakyi L.B."/>
            <person name="Cui X."/>
            <person name="Yuan T."/>
            <person name="Jiang B."/>
            <person name="Yang W."/>
            <person name="Lam T.T.-Y."/>
            <person name="Chang Q."/>
            <person name="Ding S."/>
            <person name="Wang X."/>
            <person name="Zhu J."/>
            <person name="Ruan X."/>
            <person name="Zhao L."/>
            <person name="Wei J."/>
            <person name="Que T."/>
            <person name="Du C."/>
            <person name="Cheng J."/>
            <person name="Dai P."/>
            <person name="Han X."/>
            <person name="Huang E."/>
            <person name="Gao Y."/>
            <person name="Liu J."/>
            <person name="Shao H."/>
            <person name="Ye R."/>
            <person name="Li L."/>
            <person name="Wei W."/>
            <person name="Wang X."/>
            <person name="Wang C."/>
            <person name="Yang T."/>
            <person name="Huo Q."/>
            <person name="Li W."/>
            <person name="Guo W."/>
            <person name="Chen H."/>
            <person name="Zhou L."/>
            <person name="Ni X."/>
            <person name="Tian J."/>
            <person name="Zhou Y."/>
            <person name="Sheng Y."/>
            <person name="Liu T."/>
            <person name="Pan Y."/>
            <person name="Xia L."/>
            <person name="Li J."/>
            <person name="Zhao F."/>
            <person name="Cao W."/>
        </authorList>
    </citation>
    <scope>NUCLEOTIDE SEQUENCE</scope>
    <source>
        <strain evidence="1">Hyas-2018</strain>
    </source>
</reference>